<keyword evidence="1" id="KW-0472">Membrane</keyword>
<feature type="transmembrane region" description="Helical" evidence="1">
    <location>
        <begin position="454"/>
        <end position="487"/>
    </location>
</feature>
<organism evidence="2 3">
    <name type="scientific">Novosphingobium album</name>
    <name type="common">ex Hu et al. 2023</name>
    <dbReference type="NCBI Taxonomy" id="2930093"/>
    <lineage>
        <taxon>Bacteria</taxon>
        <taxon>Pseudomonadati</taxon>
        <taxon>Pseudomonadota</taxon>
        <taxon>Alphaproteobacteria</taxon>
        <taxon>Sphingomonadales</taxon>
        <taxon>Sphingomonadaceae</taxon>
        <taxon>Novosphingobium</taxon>
    </lineage>
</organism>
<dbReference type="Pfam" id="PF14559">
    <property type="entry name" value="TPR_19"/>
    <property type="match status" value="1"/>
</dbReference>
<gene>
    <name evidence="2" type="ORF">MTR64_08505</name>
</gene>
<dbReference type="SUPFAM" id="SSF48452">
    <property type="entry name" value="TPR-like"/>
    <property type="match status" value="1"/>
</dbReference>
<reference evidence="2" key="1">
    <citation type="submission" date="2022-03" db="EMBL/GenBank/DDBJ databases">
        <title>Identification of a novel bacterium isolated from mangrove sediments.</title>
        <authorList>
            <person name="Pan X."/>
        </authorList>
    </citation>
    <scope>NUCLEOTIDE SEQUENCE</scope>
    <source>
        <strain evidence="2">B2580</strain>
    </source>
</reference>
<feature type="transmembrane region" description="Helical" evidence="1">
    <location>
        <begin position="421"/>
        <end position="442"/>
    </location>
</feature>
<sequence length="519" mass="58067">MVTDVYGGLFYQTRPGFDYLKYLEKKSHFDRLHLMVSNDIRKIVTSNEFLSKQNIRAIEQNNSDIIGTLNKNTASIRDDINSGFDQLSLDLVGIRHSVDHLAAICDTGFSQISLQLGRLDEGISQLIAIAKTPDQTWAFEQFEIARDSFRRRLFIDALDYIDRAIFGHGDRPGYKLEHRFHYLRGLIHLGNEHNFDPSVVDLSQAIEDFKTSSRYAEHVDNGGVARGLQMAGWASYCAGDAAGSENYLKQSLRIDQHNLHTNYLMAKALLHLGAENQAEGFFKAALQGDPNYGLRAGADPDFLSHKNSLERWIEDHRRHLIHECQSNYNNINIRDLRSKWKILVSHQFETDDSAINNLEDQISKVPNAPVTTLLELKASTKNLVEQCNTAITRAKNGLQNKANALETSKLKNKKQEGDNTLFGLESGFIAGGIVFLITMALSLPEILDSSAIGAIFLIIIALIISVLFAAVAAAVVSPVMGILSAIFRSTSHAQKSIVHRRDSLSERDDVLRDLHKLNI</sequence>
<protein>
    <submittedName>
        <fullName evidence="2">Tetratricopeptide repeat protein</fullName>
    </submittedName>
</protein>
<keyword evidence="1" id="KW-0812">Transmembrane</keyword>
<name>A0ABT0B0J6_9SPHN</name>
<dbReference type="InterPro" id="IPR011990">
    <property type="entry name" value="TPR-like_helical_dom_sf"/>
</dbReference>
<dbReference type="Gene3D" id="1.25.40.10">
    <property type="entry name" value="Tetratricopeptide repeat domain"/>
    <property type="match status" value="1"/>
</dbReference>
<keyword evidence="3" id="KW-1185">Reference proteome</keyword>
<accession>A0ABT0B0J6</accession>
<dbReference type="Proteomes" id="UP001162880">
    <property type="component" value="Unassembled WGS sequence"/>
</dbReference>
<dbReference type="RefSeq" id="WP_243992775.1">
    <property type="nucleotide sequence ID" value="NZ_JALHLE010000009.1"/>
</dbReference>
<dbReference type="EMBL" id="JALHLE010000009">
    <property type="protein sequence ID" value="MCJ2178601.1"/>
    <property type="molecule type" value="Genomic_DNA"/>
</dbReference>
<comment type="caution">
    <text evidence="2">The sequence shown here is derived from an EMBL/GenBank/DDBJ whole genome shotgun (WGS) entry which is preliminary data.</text>
</comment>
<evidence type="ECO:0000256" key="1">
    <source>
        <dbReference type="SAM" id="Phobius"/>
    </source>
</evidence>
<proteinExistence type="predicted"/>
<evidence type="ECO:0000313" key="3">
    <source>
        <dbReference type="Proteomes" id="UP001162880"/>
    </source>
</evidence>
<keyword evidence="1" id="KW-1133">Transmembrane helix</keyword>
<evidence type="ECO:0000313" key="2">
    <source>
        <dbReference type="EMBL" id="MCJ2178601.1"/>
    </source>
</evidence>